<reference evidence="7" key="1">
    <citation type="submission" date="2021-06" db="EMBL/GenBank/DDBJ databases">
        <title>Halomicroarcula sp. F24A a new haloarchaeum isolated from saline soil.</title>
        <authorList>
            <person name="Duran-Viseras A."/>
            <person name="Sanchez-Porro C."/>
            <person name="Ventosa A."/>
        </authorList>
    </citation>
    <scope>NUCLEOTIDE SEQUENCE</scope>
    <source>
        <strain evidence="7">F24A</strain>
    </source>
</reference>
<evidence type="ECO:0000313" key="8">
    <source>
        <dbReference type="Proteomes" id="UP000783863"/>
    </source>
</evidence>
<dbReference type="CDD" id="cd14792">
    <property type="entry name" value="GH27"/>
    <property type="match status" value="1"/>
</dbReference>
<feature type="region of interest" description="Disordered" evidence="5">
    <location>
        <begin position="228"/>
        <end position="250"/>
    </location>
</feature>
<keyword evidence="8" id="KW-1185">Reference proteome</keyword>
<dbReference type="InterPro" id="IPR013785">
    <property type="entry name" value="Aldolase_TIM"/>
</dbReference>
<dbReference type="EMBL" id="RKLQ01000006">
    <property type="protein sequence ID" value="MBX0305926.1"/>
    <property type="molecule type" value="Genomic_DNA"/>
</dbReference>
<feature type="domain" description="Alpha galactosidase C-terminal" evidence="6">
    <location>
        <begin position="317"/>
        <end position="390"/>
    </location>
</feature>
<dbReference type="InterPro" id="IPR002241">
    <property type="entry name" value="Glyco_hydro_27"/>
</dbReference>
<evidence type="ECO:0000256" key="1">
    <source>
        <dbReference type="ARBA" id="ARBA00009743"/>
    </source>
</evidence>
<keyword evidence="3 7" id="KW-0378">Hydrolase</keyword>
<dbReference type="RefSeq" id="WP_220590115.1">
    <property type="nucleotide sequence ID" value="NZ_RKLQ01000006.1"/>
</dbReference>
<evidence type="ECO:0000259" key="6">
    <source>
        <dbReference type="Pfam" id="PF17801"/>
    </source>
</evidence>
<comment type="similarity">
    <text evidence="1">Belongs to the glycosyl hydrolase 27 family.</text>
</comment>
<evidence type="ECO:0000256" key="4">
    <source>
        <dbReference type="ARBA" id="ARBA00023295"/>
    </source>
</evidence>
<dbReference type="FunFam" id="3.20.20.70:FF:000197">
    <property type="entry name" value="Alpha-galactosidase"/>
    <property type="match status" value="1"/>
</dbReference>
<dbReference type="PRINTS" id="PR00740">
    <property type="entry name" value="GLHYDRLASE27"/>
</dbReference>
<dbReference type="PANTHER" id="PTHR11452">
    <property type="entry name" value="ALPHA-GALACTOSIDASE/ALPHA-N-ACETYLGALACTOSAMINIDASE"/>
    <property type="match status" value="1"/>
</dbReference>
<dbReference type="Pfam" id="PF17801">
    <property type="entry name" value="Melibiase_C"/>
    <property type="match status" value="1"/>
</dbReference>
<name>A0A8J7YMC5_9EURY</name>
<evidence type="ECO:0000256" key="5">
    <source>
        <dbReference type="SAM" id="MobiDB-lite"/>
    </source>
</evidence>
<dbReference type="GO" id="GO:0005975">
    <property type="term" value="P:carbohydrate metabolic process"/>
    <property type="evidence" value="ECO:0007669"/>
    <property type="project" value="InterPro"/>
</dbReference>
<dbReference type="SUPFAM" id="SSF51445">
    <property type="entry name" value="(Trans)glycosidases"/>
    <property type="match status" value="1"/>
</dbReference>
<dbReference type="InterPro" id="IPR013780">
    <property type="entry name" value="Glyco_hydro_b"/>
</dbReference>
<dbReference type="Proteomes" id="UP000783863">
    <property type="component" value="Unassembled WGS sequence"/>
</dbReference>
<dbReference type="Gene3D" id="2.60.40.1180">
    <property type="entry name" value="Golgi alpha-mannosidase II"/>
    <property type="match status" value="1"/>
</dbReference>
<keyword evidence="4" id="KW-0326">Glycosidase</keyword>
<evidence type="ECO:0000256" key="2">
    <source>
        <dbReference type="ARBA" id="ARBA00022729"/>
    </source>
</evidence>
<dbReference type="InterPro" id="IPR017853">
    <property type="entry name" value="GH"/>
</dbReference>
<proteinExistence type="inferred from homology"/>
<dbReference type="PANTHER" id="PTHR11452:SF75">
    <property type="entry name" value="ALPHA-GALACTOSIDASE MEL1"/>
    <property type="match status" value="1"/>
</dbReference>
<comment type="caution">
    <text evidence="7">The sequence shown here is derived from an EMBL/GenBank/DDBJ whole genome shotgun (WGS) entry which is preliminary data.</text>
</comment>
<organism evidence="7 8">
    <name type="scientific">Haloarcula salinisoli</name>
    <dbReference type="NCBI Taxonomy" id="2487746"/>
    <lineage>
        <taxon>Archaea</taxon>
        <taxon>Methanobacteriati</taxon>
        <taxon>Methanobacteriota</taxon>
        <taxon>Stenosarchaea group</taxon>
        <taxon>Halobacteria</taxon>
        <taxon>Halobacteriales</taxon>
        <taxon>Haloarculaceae</taxon>
        <taxon>Haloarcula</taxon>
    </lineage>
</organism>
<accession>A0A8J7YMC5</accession>
<dbReference type="AlphaFoldDB" id="A0A8J7YMC5"/>
<dbReference type="InterPro" id="IPR041233">
    <property type="entry name" value="Melibiase_C"/>
</dbReference>
<dbReference type="Gene3D" id="3.20.20.70">
    <property type="entry name" value="Aldolase class I"/>
    <property type="match status" value="1"/>
</dbReference>
<protein>
    <submittedName>
        <fullName evidence="7">Glycoside hydrolase family 27 protein</fullName>
    </submittedName>
</protein>
<gene>
    <name evidence="7" type="ORF">EGD98_19965</name>
</gene>
<evidence type="ECO:0000313" key="7">
    <source>
        <dbReference type="EMBL" id="MBX0305926.1"/>
    </source>
</evidence>
<evidence type="ECO:0000256" key="3">
    <source>
        <dbReference type="ARBA" id="ARBA00022801"/>
    </source>
</evidence>
<dbReference type="GO" id="GO:0004553">
    <property type="term" value="F:hydrolase activity, hydrolyzing O-glycosyl compounds"/>
    <property type="evidence" value="ECO:0007669"/>
    <property type="project" value="InterPro"/>
</dbReference>
<sequence length="393" mass="42962">MTHDDADAMLAATPPMGWNSWNAHSCTVTEKDIRAAADALVETGLRDAGYEYVVVDDCWMADETDDAGRLVADAEDFPSGMAALAEYVHERGLKFGIYSSAGSHTCQGYPATLGLERLHAEQFADWGVDYLKYDNCGDHRGRDAVDRYGAMGEALGAVDRDIVYSICEWGQSNPWEWGRNVGGHCWRVTDDAVAKWQTHEGEFGLGIADIVDRVAALDIAAAQGPGGYNDPDMLQVGNGPDSAQSQHEPTDIERRLSAVENRTHFAFWCLLGAPLFVGTDLTAASPDLLDLLTNEYLLAIDQDPLGMQGTPDRRDPTCEVWSKRLSDGAAVALWNRGEERTEIRTHVDETSVPTAGRRYAVLDCWTGEGWETLGELSATVESREAAVFRVTPA</sequence>
<dbReference type="SUPFAM" id="SSF51011">
    <property type="entry name" value="Glycosyl hydrolase domain"/>
    <property type="match status" value="1"/>
</dbReference>
<keyword evidence="2" id="KW-0732">Signal</keyword>
<dbReference type="Pfam" id="PF16499">
    <property type="entry name" value="Melibiase_2"/>
    <property type="match status" value="1"/>
</dbReference>